<dbReference type="Gene3D" id="1.10.30.50">
    <property type="match status" value="1"/>
</dbReference>
<sequence length="556" mass="60782">MLIDSNAIETDSHRDAAEALLVELYSGMARDDELFASLARPVPLPGFDAEAGHAHRSDSSERPSGDRGTGRSNYAQLRDGVSHAVDLVVEVEAEIARCMARRARLVESARELAVAAEEIVLTPSALETGSRQDREQLARRSLVAELGCALRQPEASVQRLLTESETLADQLPSTLNALAEGRLSYRHAQVMVDNALSLPREARLRFEGAALRSAVTSPASRFTQHALKLRERLHPESMVARREKAASDRCLRFEPARDGMAWLSHFLPAAVALQIDDTVDNLARGLVKADETRTVAQLRSDVLVDLILGDSDIHGGTDVLGECNPLSEFGWESCTGPAAHAVPHAESEDERSTGRFGPRATDRQPRPSARLVGRGVRPTVIVTVPVMTLLGHTEEPGELEGYGPIDAETARELARHAPSFIRILTHPETGATLSVGRQRYRPLADLRTALEIDDQTCRFPGCSRAARRCELDHTVDWASGGQTSHSNLAHLCPKHHHLKHETKWAVRHETDRALRWTSPLGREYVTTPESRGADPMIDPCSGAVPVVDAGIEPPPF</sequence>
<dbReference type="InterPro" id="IPR003615">
    <property type="entry name" value="HNH_nuc"/>
</dbReference>
<name>A0ABS2L6S5_9MICO</name>
<evidence type="ECO:0000256" key="1">
    <source>
        <dbReference type="SAM" id="MobiDB-lite"/>
    </source>
</evidence>
<dbReference type="EMBL" id="JAFBBU010000001">
    <property type="protein sequence ID" value="MBM7472784.1"/>
    <property type="molecule type" value="Genomic_DNA"/>
</dbReference>
<organism evidence="3 4">
    <name type="scientific">Subtercola frigoramans</name>
    <dbReference type="NCBI Taxonomy" id="120298"/>
    <lineage>
        <taxon>Bacteria</taxon>
        <taxon>Bacillati</taxon>
        <taxon>Actinomycetota</taxon>
        <taxon>Actinomycetes</taxon>
        <taxon>Micrococcales</taxon>
        <taxon>Microbacteriaceae</taxon>
        <taxon>Subtercola</taxon>
    </lineage>
</organism>
<dbReference type="Proteomes" id="UP000776164">
    <property type="component" value="Unassembled WGS sequence"/>
</dbReference>
<evidence type="ECO:0000313" key="3">
    <source>
        <dbReference type="EMBL" id="MBM7472784.1"/>
    </source>
</evidence>
<dbReference type="RefSeq" id="WP_205109796.1">
    <property type="nucleotide sequence ID" value="NZ_BAAAHT010000002.1"/>
</dbReference>
<feature type="compositionally biased region" description="Basic and acidic residues" evidence="1">
    <location>
        <begin position="343"/>
        <end position="353"/>
    </location>
</feature>
<reference evidence="3 4" key="1">
    <citation type="submission" date="2021-01" db="EMBL/GenBank/DDBJ databases">
        <title>Sequencing the genomes of 1000 actinobacteria strains.</title>
        <authorList>
            <person name="Klenk H.-P."/>
        </authorList>
    </citation>
    <scope>NUCLEOTIDE SEQUENCE [LARGE SCALE GENOMIC DNA]</scope>
    <source>
        <strain evidence="3 4">DSM 13057</strain>
    </source>
</reference>
<dbReference type="Pfam" id="PF02720">
    <property type="entry name" value="DUF222"/>
    <property type="match status" value="2"/>
</dbReference>
<protein>
    <recommendedName>
        <fullName evidence="2">HNH nuclease domain-containing protein</fullName>
    </recommendedName>
</protein>
<comment type="caution">
    <text evidence="3">The sequence shown here is derived from an EMBL/GenBank/DDBJ whole genome shotgun (WGS) entry which is preliminary data.</text>
</comment>
<dbReference type="InterPro" id="IPR003870">
    <property type="entry name" value="DUF222"/>
</dbReference>
<feature type="domain" description="HNH nuclease" evidence="2">
    <location>
        <begin position="445"/>
        <end position="497"/>
    </location>
</feature>
<proteinExistence type="predicted"/>
<evidence type="ECO:0000313" key="4">
    <source>
        <dbReference type="Proteomes" id="UP000776164"/>
    </source>
</evidence>
<gene>
    <name evidence="3" type="ORF">JOE66_002418</name>
</gene>
<feature type="region of interest" description="Disordered" evidence="1">
    <location>
        <begin position="340"/>
        <end position="374"/>
    </location>
</feature>
<dbReference type="CDD" id="cd00085">
    <property type="entry name" value="HNHc"/>
    <property type="match status" value="1"/>
</dbReference>
<feature type="region of interest" description="Disordered" evidence="1">
    <location>
        <begin position="49"/>
        <end position="74"/>
    </location>
</feature>
<evidence type="ECO:0000259" key="2">
    <source>
        <dbReference type="SMART" id="SM00507"/>
    </source>
</evidence>
<dbReference type="SMART" id="SM00507">
    <property type="entry name" value="HNHc"/>
    <property type="match status" value="1"/>
</dbReference>
<accession>A0ABS2L6S5</accession>
<keyword evidence="4" id="KW-1185">Reference proteome</keyword>
<feature type="compositionally biased region" description="Basic and acidic residues" evidence="1">
    <location>
        <begin position="50"/>
        <end position="69"/>
    </location>
</feature>